<protein>
    <submittedName>
        <fullName evidence="4">Transcriptional regulator</fullName>
    </submittedName>
</protein>
<name>A0ABQ3EYP9_9ACTN</name>
<evidence type="ECO:0000313" key="4">
    <source>
        <dbReference type="EMBL" id="GHB74715.1"/>
    </source>
</evidence>
<reference evidence="5" key="1">
    <citation type="journal article" date="2019" name="Int. J. Syst. Evol. Microbiol.">
        <title>The Global Catalogue of Microorganisms (GCM) 10K type strain sequencing project: providing services to taxonomists for standard genome sequencing and annotation.</title>
        <authorList>
            <consortium name="The Broad Institute Genomics Platform"/>
            <consortium name="The Broad Institute Genome Sequencing Center for Infectious Disease"/>
            <person name="Wu L."/>
            <person name="Ma J."/>
        </authorList>
    </citation>
    <scope>NUCLEOTIDE SEQUENCE [LARGE SCALE GENOMIC DNA]</scope>
    <source>
        <strain evidence="5">JCM 4738</strain>
    </source>
</reference>
<comment type="caution">
    <text evidence="4">The sequence shown here is derived from an EMBL/GenBank/DDBJ whole genome shotgun (WGS) entry which is preliminary data.</text>
</comment>
<dbReference type="PANTHER" id="PTHR47752:SF1">
    <property type="entry name" value="HTH-TYPE TRANSCRIPTIONAL REPRESSOR FABR"/>
    <property type="match status" value="1"/>
</dbReference>
<feature type="DNA-binding region" description="H-T-H motif" evidence="2">
    <location>
        <begin position="36"/>
        <end position="55"/>
    </location>
</feature>
<dbReference type="InterPro" id="IPR009057">
    <property type="entry name" value="Homeodomain-like_sf"/>
</dbReference>
<accession>A0ABQ3EYP9</accession>
<evidence type="ECO:0000313" key="5">
    <source>
        <dbReference type="Proteomes" id="UP000642673"/>
    </source>
</evidence>
<feature type="domain" description="HTH tetR-type" evidence="3">
    <location>
        <begin position="13"/>
        <end position="73"/>
    </location>
</feature>
<keyword evidence="1 2" id="KW-0238">DNA-binding</keyword>
<dbReference type="InterPro" id="IPR050692">
    <property type="entry name" value="HTH_transcr_repressor_FabR"/>
</dbReference>
<keyword evidence="5" id="KW-1185">Reference proteome</keyword>
<sequence>MSQTAGARQLQRLKTRRALLDAALALLEEQSLGSLGLREVARAAGVAPTAFYRHFRDIEDLGIALVDEALENLHATVRSTLATSGDAEQRMSTAVELMAALVRAYPAHIRFIVRERHGGVRRVREAVTGQLDAFAREVAENLALDPLGAGWSRDDLLMLAKLYVDHMVMTASAFLAAALEDNEWDAVSRTALRQLRLIHAGRVHWTPAGPAAGA</sequence>
<evidence type="ECO:0000259" key="3">
    <source>
        <dbReference type="PROSITE" id="PS50977"/>
    </source>
</evidence>
<dbReference type="PANTHER" id="PTHR47752">
    <property type="entry name" value="HTH-TYPE TRANSCRIPTIONAL REPRESSOR FABR"/>
    <property type="match status" value="1"/>
</dbReference>
<dbReference type="SUPFAM" id="SSF46689">
    <property type="entry name" value="Homeodomain-like"/>
    <property type="match status" value="1"/>
</dbReference>
<gene>
    <name evidence="4" type="ORF">GCM10010347_51480</name>
</gene>
<dbReference type="EMBL" id="BMVP01000012">
    <property type="protein sequence ID" value="GHB74715.1"/>
    <property type="molecule type" value="Genomic_DNA"/>
</dbReference>
<organism evidence="4 5">
    <name type="scientific">Streptomyces cirratus</name>
    <dbReference type="NCBI Taxonomy" id="68187"/>
    <lineage>
        <taxon>Bacteria</taxon>
        <taxon>Bacillati</taxon>
        <taxon>Actinomycetota</taxon>
        <taxon>Actinomycetes</taxon>
        <taxon>Kitasatosporales</taxon>
        <taxon>Streptomycetaceae</taxon>
        <taxon>Streptomyces</taxon>
    </lineage>
</organism>
<dbReference type="PROSITE" id="PS50977">
    <property type="entry name" value="HTH_TETR_2"/>
    <property type="match status" value="1"/>
</dbReference>
<evidence type="ECO:0000256" key="2">
    <source>
        <dbReference type="PROSITE-ProRule" id="PRU00335"/>
    </source>
</evidence>
<dbReference type="Proteomes" id="UP000642673">
    <property type="component" value="Unassembled WGS sequence"/>
</dbReference>
<dbReference type="RefSeq" id="WP_190186596.1">
    <property type="nucleotide sequence ID" value="NZ_BMVP01000012.1"/>
</dbReference>
<dbReference type="InterPro" id="IPR001647">
    <property type="entry name" value="HTH_TetR"/>
</dbReference>
<dbReference type="PRINTS" id="PR00455">
    <property type="entry name" value="HTHTETR"/>
</dbReference>
<dbReference type="Gene3D" id="1.10.357.10">
    <property type="entry name" value="Tetracycline Repressor, domain 2"/>
    <property type="match status" value="1"/>
</dbReference>
<proteinExistence type="predicted"/>
<dbReference type="Pfam" id="PF00440">
    <property type="entry name" value="TetR_N"/>
    <property type="match status" value="1"/>
</dbReference>
<dbReference type="Gene3D" id="1.10.10.60">
    <property type="entry name" value="Homeodomain-like"/>
    <property type="match status" value="1"/>
</dbReference>
<evidence type="ECO:0000256" key="1">
    <source>
        <dbReference type="ARBA" id="ARBA00023125"/>
    </source>
</evidence>